<evidence type="ECO:0000313" key="3">
    <source>
        <dbReference type="EMBL" id="PWN28334.1"/>
    </source>
</evidence>
<organism evidence="3 4">
    <name type="scientific">Jaminaea rosea</name>
    <dbReference type="NCBI Taxonomy" id="1569628"/>
    <lineage>
        <taxon>Eukaryota</taxon>
        <taxon>Fungi</taxon>
        <taxon>Dikarya</taxon>
        <taxon>Basidiomycota</taxon>
        <taxon>Ustilaginomycotina</taxon>
        <taxon>Exobasidiomycetes</taxon>
        <taxon>Microstromatales</taxon>
        <taxon>Microstromatales incertae sedis</taxon>
        <taxon>Jaminaea</taxon>
    </lineage>
</organism>
<keyword evidence="1 3" id="KW-0378">Hydrolase</keyword>
<evidence type="ECO:0000259" key="2">
    <source>
        <dbReference type="Pfam" id="PF20434"/>
    </source>
</evidence>
<evidence type="ECO:0000256" key="1">
    <source>
        <dbReference type="ARBA" id="ARBA00022801"/>
    </source>
</evidence>
<dbReference type="InterPro" id="IPR049492">
    <property type="entry name" value="BD-FAE-like_dom"/>
</dbReference>
<dbReference type="Gene3D" id="3.40.50.1820">
    <property type="entry name" value="alpha/beta hydrolase"/>
    <property type="match status" value="1"/>
</dbReference>
<gene>
    <name evidence="3" type="ORF">BDZ90DRAFT_231319</name>
</gene>
<dbReference type="RefSeq" id="XP_025362946.1">
    <property type="nucleotide sequence ID" value="XM_025505815.1"/>
</dbReference>
<dbReference type="InterPro" id="IPR050300">
    <property type="entry name" value="GDXG_lipolytic_enzyme"/>
</dbReference>
<sequence>MGNSQGSVIENVDVPYGSDEAHHMDFYHGAESSSNSRRAPLLVFIHGGAWRTGSRKDHIKMARSLAAQSGAVVAVIDYRLTLPTADSSASSSNEHVEFTNRHPAHIEDVYAALRFLLLPNNGGKTAAERFGYDPSNAFLMGHSVGAWMAAAVLLDPCRAPRKGSGQVWPRLCQNDGQARDLRRRIKAYLLVDGIYSLPSLLDEYPDYRSFVAQAFPLEEDQYGVEQEQLASASVETWPYAPDGEDAAHSERIKVGIYHSLDDELLSTRQSDEALEYLKRTCPSRAQVFDVRAHWVSRSGF</sequence>
<keyword evidence="4" id="KW-1185">Reference proteome</keyword>
<dbReference type="PANTHER" id="PTHR48081">
    <property type="entry name" value="AB HYDROLASE SUPERFAMILY PROTEIN C4A8.06C"/>
    <property type="match status" value="1"/>
</dbReference>
<evidence type="ECO:0000313" key="4">
    <source>
        <dbReference type="Proteomes" id="UP000245884"/>
    </source>
</evidence>
<name>A0A316UTK9_9BASI</name>
<dbReference type="InterPro" id="IPR029058">
    <property type="entry name" value="AB_hydrolase_fold"/>
</dbReference>
<dbReference type="Proteomes" id="UP000245884">
    <property type="component" value="Unassembled WGS sequence"/>
</dbReference>
<dbReference type="OrthoDB" id="6495301at2759"/>
<proteinExistence type="predicted"/>
<dbReference type="EMBL" id="KZ819665">
    <property type="protein sequence ID" value="PWN28334.1"/>
    <property type="molecule type" value="Genomic_DNA"/>
</dbReference>
<dbReference type="SUPFAM" id="SSF53474">
    <property type="entry name" value="alpha/beta-Hydrolases"/>
    <property type="match status" value="1"/>
</dbReference>
<dbReference type="STRING" id="1569628.A0A316UTK9"/>
<dbReference type="Pfam" id="PF20434">
    <property type="entry name" value="BD-FAE"/>
    <property type="match status" value="1"/>
</dbReference>
<dbReference type="PANTHER" id="PTHR48081:SF33">
    <property type="entry name" value="KYNURENINE FORMAMIDASE"/>
    <property type="match status" value="1"/>
</dbReference>
<dbReference type="AlphaFoldDB" id="A0A316UTK9"/>
<reference evidence="3 4" key="1">
    <citation type="journal article" date="2018" name="Mol. Biol. Evol.">
        <title>Broad Genomic Sampling Reveals a Smut Pathogenic Ancestry of the Fungal Clade Ustilaginomycotina.</title>
        <authorList>
            <person name="Kijpornyongpan T."/>
            <person name="Mondo S.J."/>
            <person name="Barry K."/>
            <person name="Sandor L."/>
            <person name="Lee J."/>
            <person name="Lipzen A."/>
            <person name="Pangilinan J."/>
            <person name="LaButti K."/>
            <person name="Hainaut M."/>
            <person name="Henrissat B."/>
            <person name="Grigoriev I.V."/>
            <person name="Spatafora J.W."/>
            <person name="Aime M.C."/>
        </authorList>
    </citation>
    <scope>NUCLEOTIDE SEQUENCE [LARGE SCALE GENOMIC DNA]</scope>
    <source>
        <strain evidence="3 4">MCA 5214</strain>
    </source>
</reference>
<dbReference type="GO" id="GO:0016787">
    <property type="term" value="F:hydrolase activity"/>
    <property type="evidence" value="ECO:0007669"/>
    <property type="project" value="UniProtKB-KW"/>
</dbReference>
<protein>
    <submittedName>
        <fullName evidence="3">Alpha/beta-hydrolase</fullName>
    </submittedName>
</protein>
<accession>A0A316UTK9</accession>
<feature type="domain" description="BD-FAE-like" evidence="2">
    <location>
        <begin position="25"/>
        <end position="150"/>
    </location>
</feature>
<dbReference type="GeneID" id="37027638"/>